<keyword evidence="2" id="KW-1185">Reference proteome</keyword>
<reference evidence="1 2" key="1">
    <citation type="submission" date="2019-07" db="EMBL/GenBank/DDBJ databases">
        <title>Whole genome shotgun sequence of Rhodospirillum oryzae NBRC 107573.</title>
        <authorList>
            <person name="Hosoyama A."/>
            <person name="Uohara A."/>
            <person name="Ohji S."/>
            <person name="Ichikawa N."/>
        </authorList>
    </citation>
    <scope>NUCLEOTIDE SEQUENCE [LARGE SCALE GENOMIC DNA]</scope>
    <source>
        <strain evidence="1 2">NBRC 107573</strain>
    </source>
</reference>
<gene>
    <name evidence="1" type="ORF">ROR02_01890</name>
</gene>
<evidence type="ECO:0000313" key="2">
    <source>
        <dbReference type="Proteomes" id="UP000321567"/>
    </source>
</evidence>
<dbReference type="AlphaFoldDB" id="A0A512H3T1"/>
<proteinExistence type="predicted"/>
<dbReference type="OrthoDB" id="9796786at2"/>
<dbReference type="PANTHER" id="PTHR40455">
    <property type="entry name" value="ANTITOXIN HIGA"/>
    <property type="match status" value="1"/>
</dbReference>
<dbReference type="GO" id="GO:0006355">
    <property type="term" value="P:regulation of DNA-templated transcription"/>
    <property type="evidence" value="ECO:0007669"/>
    <property type="project" value="InterPro"/>
</dbReference>
<dbReference type="Gene3D" id="1.10.260.40">
    <property type="entry name" value="lambda repressor-like DNA-binding domains"/>
    <property type="match status" value="1"/>
</dbReference>
<organism evidence="1 2">
    <name type="scientific">Pararhodospirillum oryzae</name>
    <dbReference type="NCBI Taxonomy" id="478448"/>
    <lineage>
        <taxon>Bacteria</taxon>
        <taxon>Pseudomonadati</taxon>
        <taxon>Pseudomonadota</taxon>
        <taxon>Alphaproteobacteria</taxon>
        <taxon>Rhodospirillales</taxon>
        <taxon>Rhodospirillaceae</taxon>
        <taxon>Pararhodospirillum</taxon>
    </lineage>
</organism>
<name>A0A512H3T1_9PROT</name>
<dbReference type="GO" id="GO:0001046">
    <property type="term" value="F:core promoter sequence-specific DNA binding"/>
    <property type="evidence" value="ECO:0007669"/>
    <property type="project" value="TreeGrafter"/>
</dbReference>
<accession>A0A512H3T1</accession>
<comment type="caution">
    <text evidence="1">The sequence shown here is derived from an EMBL/GenBank/DDBJ whole genome shotgun (WGS) entry which is preliminary data.</text>
</comment>
<dbReference type="EMBL" id="BJZO01000003">
    <property type="protein sequence ID" value="GEO80058.1"/>
    <property type="molecule type" value="Genomic_DNA"/>
</dbReference>
<sequence length="408" mass="45673">MNMTIRLIKNPEDYEAALERIDRLMEAEPGTPEGDELELLATLIEMYEDKAFPIGLPSVAEAIAFRMDQMNLRPRDLVPYIGSAARVSEVLAGKRPLTLKMARALHSGLGIPAEVFLQKEGAEFPQETPAIEWSKFPVAAMRKAGWFDGFEGTVHEARECAEELIRGLFERASPGSLRPAWLRQIIRSGAEMDRYALSAWQARVMELSNKKPLSCAYRPGTVTVDFIRRAVQLSYLDEGPRQVQDFLGKSGIHFVVLHRLPRTHLDGAAMWAADGNPLIALTVRHDRIDNFWFCLAHELAHVGLHLDGNGGDPFFDDLDLNGDGLDSIEQAADDMARDALIDEHTWRSSTAFQTGCPNDIKVLASSLQIHPAIVAGRFRYEKKDYRALTHLVGHKEIRKHFPDAEKGV</sequence>
<dbReference type="InterPro" id="IPR039060">
    <property type="entry name" value="Antitox_HigA"/>
</dbReference>
<protein>
    <recommendedName>
        <fullName evidence="3">Transcriptional regulator</fullName>
    </recommendedName>
</protein>
<dbReference type="InterPro" id="IPR010982">
    <property type="entry name" value="Lambda_DNA-bd_dom_sf"/>
</dbReference>
<dbReference type="Proteomes" id="UP000321567">
    <property type="component" value="Unassembled WGS sequence"/>
</dbReference>
<dbReference type="PANTHER" id="PTHR40455:SF1">
    <property type="entry name" value="ANTITOXIN HIGA"/>
    <property type="match status" value="1"/>
</dbReference>
<dbReference type="RefSeq" id="WP_147162129.1">
    <property type="nucleotide sequence ID" value="NZ_BJZO01000003.1"/>
</dbReference>
<evidence type="ECO:0000313" key="1">
    <source>
        <dbReference type="EMBL" id="GEO80058.1"/>
    </source>
</evidence>
<evidence type="ECO:0008006" key="3">
    <source>
        <dbReference type="Google" id="ProtNLM"/>
    </source>
</evidence>